<gene>
    <name evidence="4" type="ORF">BDK92_1527</name>
</gene>
<name>A0A495JEI9_9ACTN</name>
<sequence length="220" mass="22658">MTRLLLLGVSLLLVGAVSGTDDGPGPRGTGPASTGPASPDGAWHAGCASDCPPTSPVTTTRGTDPLPGPAPADSTAGPPTRVRIPRIGVDSSLAVLGLDRSGQLETPADYAQAGWFGAGPSPGDTGPAVIAGHVDSTTGPAVFYRLHELRAGDRVEVRRGTTWIPFRVVATSRHAKDDFPTAEVYDPTPGPELRLITCTGSFDRATRNYHDNLVVFAVAG</sequence>
<reference evidence="4 5" key="1">
    <citation type="submission" date="2018-10" db="EMBL/GenBank/DDBJ databases">
        <title>Sequencing the genomes of 1000 actinobacteria strains.</title>
        <authorList>
            <person name="Klenk H.-P."/>
        </authorList>
    </citation>
    <scope>NUCLEOTIDE SEQUENCE [LARGE SCALE GENOMIC DNA]</scope>
    <source>
        <strain evidence="4 5">DSM 45175</strain>
    </source>
</reference>
<dbReference type="Pfam" id="PF04203">
    <property type="entry name" value="Sortase"/>
    <property type="match status" value="1"/>
</dbReference>
<dbReference type="CDD" id="cd05829">
    <property type="entry name" value="Sortase_F"/>
    <property type="match status" value="1"/>
</dbReference>
<feature type="region of interest" description="Disordered" evidence="2">
    <location>
        <begin position="17"/>
        <end position="85"/>
    </location>
</feature>
<accession>A0A495JEI9</accession>
<protein>
    <submittedName>
        <fullName evidence="4">LPXTG-site transpeptidase (Sortase) family protein</fullName>
    </submittedName>
</protein>
<evidence type="ECO:0000256" key="2">
    <source>
        <dbReference type="SAM" id="MobiDB-lite"/>
    </source>
</evidence>
<keyword evidence="1" id="KW-0378">Hydrolase</keyword>
<organism evidence="4 5">
    <name type="scientific">Micromonospora pisi</name>
    <dbReference type="NCBI Taxonomy" id="589240"/>
    <lineage>
        <taxon>Bacteria</taxon>
        <taxon>Bacillati</taxon>
        <taxon>Actinomycetota</taxon>
        <taxon>Actinomycetes</taxon>
        <taxon>Micromonosporales</taxon>
        <taxon>Micromonosporaceae</taxon>
        <taxon>Micromonospora</taxon>
    </lineage>
</organism>
<dbReference type="NCBIfam" id="NF033748">
    <property type="entry name" value="class_F_sortase"/>
    <property type="match status" value="1"/>
</dbReference>
<feature type="signal peptide" evidence="3">
    <location>
        <begin position="1"/>
        <end position="19"/>
    </location>
</feature>
<feature type="chain" id="PRO_5019804860" evidence="3">
    <location>
        <begin position="20"/>
        <end position="220"/>
    </location>
</feature>
<comment type="caution">
    <text evidence="4">The sequence shown here is derived from an EMBL/GenBank/DDBJ whole genome shotgun (WGS) entry which is preliminary data.</text>
</comment>
<keyword evidence="5" id="KW-1185">Reference proteome</keyword>
<evidence type="ECO:0000313" key="5">
    <source>
        <dbReference type="Proteomes" id="UP000277671"/>
    </source>
</evidence>
<dbReference type="InterPro" id="IPR005754">
    <property type="entry name" value="Sortase"/>
</dbReference>
<dbReference type="InterPro" id="IPR042001">
    <property type="entry name" value="Sortase_F"/>
</dbReference>
<dbReference type="Gene3D" id="2.40.260.10">
    <property type="entry name" value="Sortase"/>
    <property type="match status" value="1"/>
</dbReference>
<dbReference type="GO" id="GO:0016787">
    <property type="term" value="F:hydrolase activity"/>
    <property type="evidence" value="ECO:0007669"/>
    <property type="project" value="UniProtKB-KW"/>
</dbReference>
<evidence type="ECO:0000313" key="4">
    <source>
        <dbReference type="EMBL" id="RKR87253.1"/>
    </source>
</evidence>
<evidence type="ECO:0000256" key="3">
    <source>
        <dbReference type="SAM" id="SignalP"/>
    </source>
</evidence>
<dbReference type="SUPFAM" id="SSF63817">
    <property type="entry name" value="Sortase"/>
    <property type="match status" value="1"/>
</dbReference>
<proteinExistence type="predicted"/>
<dbReference type="AlphaFoldDB" id="A0A495JEI9"/>
<dbReference type="Proteomes" id="UP000277671">
    <property type="component" value="Unassembled WGS sequence"/>
</dbReference>
<dbReference type="RefSeq" id="WP_246016878.1">
    <property type="nucleotide sequence ID" value="NZ_RBKT01000001.1"/>
</dbReference>
<dbReference type="EMBL" id="RBKT01000001">
    <property type="protein sequence ID" value="RKR87253.1"/>
    <property type="molecule type" value="Genomic_DNA"/>
</dbReference>
<dbReference type="InterPro" id="IPR023365">
    <property type="entry name" value="Sortase_dom-sf"/>
</dbReference>
<keyword evidence="3" id="KW-0732">Signal</keyword>
<evidence type="ECO:0000256" key="1">
    <source>
        <dbReference type="ARBA" id="ARBA00022801"/>
    </source>
</evidence>